<organism evidence="2 3">
    <name type="scientific">Streptomyces chattanoogensis</name>
    <dbReference type="NCBI Taxonomy" id="66876"/>
    <lineage>
        <taxon>Bacteria</taxon>
        <taxon>Bacillati</taxon>
        <taxon>Actinomycetota</taxon>
        <taxon>Actinomycetes</taxon>
        <taxon>Kitasatosporales</taxon>
        <taxon>Streptomycetaceae</taxon>
        <taxon>Streptomyces</taxon>
    </lineage>
</organism>
<evidence type="ECO:0000313" key="2">
    <source>
        <dbReference type="EMBL" id="KPC59320.1"/>
    </source>
</evidence>
<evidence type="ECO:0000313" key="3">
    <source>
        <dbReference type="Proteomes" id="UP000037982"/>
    </source>
</evidence>
<proteinExistence type="predicted"/>
<evidence type="ECO:0000256" key="1">
    <source>
        <dbReference type="SAM" id="MobiDB-lite"/>
    </source>
</evidence>
<sequence length="83" mass="8888">MPELDLYGLPNENGPERQVPVTDEGTQRVNPPAKAASARNDSPFLAELYTNDQASGKPEAVLVPGAEENIRPISVRSVNFIAG</sequence>
<reference evidence="3" key="1">
    <citation type="submission" date="2015-07" db="EMBL/GenBank/DDBJ databases">
        <authorList>
            <person name="Ju K.-S."/>
            <person name="Doroghazi J.R."/>
            <person name="Metcalf W.W."/>
        </authorList>
    </citation>
    <scope>NUCLEOTIDE SEQUENCE [LARGE SCALE GENOMIC DNA]</scope>
    <source>
        <strain evidence="3">NRRL ISP-5002</strain>
    </source>
</reference>
<dbReference type="RefSeq" id="WP_046926379.1">
    <property type="nucleotide sequence ID" value="NZ_JBIAXE010000007.1"/>
</dbReference>
<name>A0A0N0GVX1_9ACTN</name>
<protein>
    <submittedName>
        <fullName evidence="2">Uncharacterized protein</fullName>
    </submittedName>
</protein>
<dbReference type="PATRIC" id="fig|66876.3.peg.7756"/>
<dbReference type="Proteomes" id="UP000037982">
    <property type="component" value="Unassembled WGS sequence"/>
</dbReference>
<feature type="region of interest" description="Disordered" evidence="1">
    <location>
        <begin position="1"/>
        <end position="38"/>
    </location>
</feature>
<gene>
    <name evidence="2" type="ORF">ADL29_35225</name>
</gene>
<dbReference type="AlphaFoldDB" id="A0A0N0GVX1"/>
<accession>A0A0N0GVX1</accession>
<dbReference type="EMBL" id="LGKG01000185">
    <property type="protein sequence ID" value="KPC59320.1"/>
    <property type="molecule type" value="Genomic_DNA"/>
</dbReference>
<keyword evidence="3" id="KW-1185">Reference proteome</keyword>
<comment type="caution">
    <text evidence="2">The sequence shown here is derived from an EMBL/GenBank/DDBJ whole genome shotgun (WGS) entry which is preliminary data.</text>
</comment>